<dbReference type="PANTHER" id="PTHR11804">
    <property type="entry name" value="PROTEASE M3 THIMET OLIGOPEPTIDASE-RELATED"/>
    <property type="match status" value="1"/>
</dbReference>
<keyword evidence="9" id="KW-1185">Reference proteome</keyword>
<comment type="similarity">
    <text evidence="6">Belongs to the peptidase M3 family.</text>
</comment>
<name>A0A841RDF7_9SPIO</name>
<feature type="domain" description="Peptidase M3A/M3B catalytic" evidence="7">
    <location>
        <begin position="138"/>
        <end position="538"/>
    </location>
</feature>
<dbReference type="InterPro" id="IPR001567">
    <property type="entry name" value="Pept_M3A_M3B_dom"/>
</dbReference>
<dbReference type="SUPFAM" id="SSF55486">
    <property type="entry name" value="Metalloproteases ('zincins'), catalytic domain"/>
    <property type="match status" value="1"/>
</dbReference>
<evidence type="ECO:0000313" key="9">
    <source>
        <dbReference type="Proteomes" id="UP000587760"/>
    </source>
</evidence>
<keyword evidence="5 6" id="KW-0482">Metalloprotease</keyword>
<sequence>MSLNTKLNNEYLKLHTAKEESFWAAYMNHSSYEQGDFEKKETALKAFMSDLSRLKEIRTELDKEGLSRWEKTGLEGWLRFFQCHAIEDPEALAIQKRLIEMEGDMGRKRRNYPLGYTDPSTGEHKEAGMGKLLLLVGSDPDEAVRKAAWQGMRDLEIYLLENGYIDLVKERNKLAEKLGFEDYYDYSCQVNEGFSRDQLFSILDVLKDDTSEACFASFKKAEKDNSGLKANPWNIRYMASGDLTERQDPYFSFDQALLRWGRSFSAMGIDYKGARIQIDLVARKGKYENGFMHGPFPPYNDGSRFLPARLNFTANAVPGQTGGGWKAIKTLLHEGGHAAHFSNIDMPAPCYSQEFAPTSGGFAEIQSMLMDSLLFDGDWLWKYAENSDGGKMPDELISEIVHNKYRFLAFDLRYLTVVAYGEKRIYGLSDDELTADRILKELREAENEFFGFDSPRPTLAVPHLLTGEAAATYHAYVLAIMGVYQTKRYFINKYGYITDNREVGQEMAERYWKPGNSKTMLQYIKDLTGENFSADATVELVNTSLDDHKKAAMDSVERIKSIESERTPIDLNCSIKMVHGDEVIADSEEGFEKMCEKYGDWYRSLS</sequence>
<reference evidence="8 9" key="1">
    <citation type="submission" date="2020-08" db="EMBL/GenBank/DDBJ databases">
        <title>Genomic Encyclopedia of Type Strains, Phase IV (KMG-IV): sequencing the most valuable type-strain genomes for metagenomic binning, comparative biology and taxonomic classification.</title>
        <authorList>
            <person name="Goeker M."/>
        </authorList>
    </citation>
    <scope>NUCLEOTIDE SEQUENCE [LARGE SCALE GENOMIC DNA]</scope>
    <source>
        <strain evidence="8 9">DSM 2461</strain>
    </source>
</reference>
<keyword evidence="2 6" id="KW-0479">Metal-binding</keyword>
<comment type="caution">
    <text evidence="8">The sequence shown here is derived from an EMBL/GenBank/DDBJ whole genome shotgun (WGS) entry which is preliminary data.</text>
</comment>
<evidence type="ECO:0000256" key="6">
    <source>
        <dbReference type="RuleBase" id="RU003435"/>
    </source>
</evidence>
<dbReference type="GO" id="GO:0006518">
    <property type="term" value="P:peptide metabolic process"/>
    <property type="evidence" value="ECO:0007669"/>
    <property type="project" value="TreeGrafter"/>
</dbReference>
<evidence type="ECO:0000313" key="8">
    <source>
        <dbReference type="EMBL" id="MBB6481030.1"/>
    </source>
</evidence>
<dbReference type="AlphaFoldDB" id="A0A841RDF7"/>
<organism evidence="8 9">
    <name type="scientific">Spirochaeta isovalerica</name>
    <dbReference type="NCBI Taxonomy" id="150"/>
    <lineage>
        <taxon>Bacteria</taxon>
        <taxon>Pseudomonadati</taxon>
        <taxon>Spirochaetota</taxon>
        <taxon>Spirochaetia</taxon>
        <taxon>Spirochaetales</taxon>
        <taxon>Spirochaetaceae</taxon>
        <taxon>Spirochaeta</taxon>
    </lineage>
</organism>
<keyword evidence="1 6" id="KW-0645">Protease</keyword>
<evidence type="ECO:0000256" key="1">
    <source>
        <dbReference type="ARBA" id="ARBA00022670"/>
    </source>
</evidence>
<comment type="cofactor">
    <cofactor evidence="6">
        <name>Zn(2+)</name>
        <dbReference type="ChEBI" id="CHEBI:29105"/>
    </cofactor>
    <text evidence="6">Binds 1 zinc ion.</text>
</comment>
<dbReference type="EMBL" id="JACHGJ010000005">
    <property type="protein sequence ID" value="MBB6481030.1"/>
    <property type="molecule type" value="Genomic_DNA"/>
</dbReference>
<dbReference type="Gene3D" id="1.10.1370.30">
    <property type="match status" value="1"/>
</dbReference>
<dbReference type="RefSeq" id="WP_184747276.1">
    <property type="nucleotide sequence ID" value="NZ_JACHGJ010000005.1"/>
</dbReference>
<evidence type="ECO:0000256" key="5">
    <source>
        <dbReference type="ARBA" id="ARBA00023049"/>
    </source>
</evidence>
<evidence type="ECO:0000259" key="7">
    <source>
        <dbReference type="Pfam" id="PF01432"/>
    </source>
</evidence>
<dbReference type="GO" id="GO:0004222">
    <property type="term" value="F:metalloendopeptidase activity"/>
    <property type="evidence" value="ECO:0007669"/>
    <property type="project" value="InterPro"/>
</dbReference>
<dbReference type="PANTHER" id="PTHR11804:SF84">
    <property type="entry name" value="SACCHAROLYSIN"/>
    <property type="match status" value="1"/>
</dbReference>
<dbReference type="GO" id="GO:0006508">
    <property type="term" value="P:proteolysis"/>
    <property type="evidence" value="ECO:0007669"/>
    <property type="project" value="UniProtKB-KW"/>
</dbReference>
<evidence type="ECO:0000256" key="3">
    <source>
        <dbReference type="ARBA" id="ARBA00022801"/>
    </source>
</evidence>
<evidence type="ECO:0000256" key="4">
    <source>
        <dbReference type="ARBA" id="ARBA00022833"/>
    </source>
</evidence>
<dbReference type="Pfam" id="PF01432">
    <property type="entry name" value="Peptidase_M3"/>
    <property type="match status" value="1"/>
</dbReference>
<dbReference type="InterPro" id="IPR045090">
    <property type="entry name" value="Pept_M3A_M3B"/>
</dbReference>
<evidence type="ECO:0000256" key="2">
    <source>
        <dbReference type="ARBA" id="ARBA00022723"/>
    </source>
</evidence>
<keyword evidence="3 6" id="KW-0378">Hydrolase</keyword>
<proteinExistence type="inferred from homology"/>
<dbReference type="GO" id="GO:0046872">
    <property type="term" value="F:metal ion binding"/>
    <property type="evidence" value="ECO:0007669"/>
    <property type="project" value="UniProtKB-UniRule"/>
</dbReference>
<gene>
    <name evidence="8" type="ORF">HNR50_002703</name>
</gene>
<dbReference type="Proteomes" id="UP000587760">
    <property type="component" value="Unassembled WGS sequence"/>
</dbReference>
<accession>A0A841RDF7</accession>
<keyword evidence="4 6" id="KW-0862">Zinc</keyword>
<protein>
    <submittedName>
        <fullName evidence="8">Oligoendopeptidase F</fullName>
    </submittedName>
</protein>